<evidence type="ECO:0000313" key="2">
    <source>
        <dbReference type="EMBL" id="BAY53265.1"/>
    </source>
</evidence>
<reference evidence="2 3" key="1">
    <citation type="submission" date="2017-06" db="EMBL/GenBank/DDBJ databases">
        <title>Genome sequencing of cyanobaciteial culture collection at National Institute for Environmental Studies (NIES).</title>
        <authorList>
            <person name="Hirose Y."/>
            <person name="Shimura Y."/>
            <person name="Fujisawa T."/>
            <person name="Nakamura Y."/>
            <person name="Kawachi M."/>
        </authorList>
    </citation>
    <scope>NUCLEOTIDE SEQUENCE [LARGE SCALE GENOMIC DNA]</scope>
    <source>
        <strain evidence="2 3">NIES-2135</strain>
    </source>
</reference>
<accession>A0A1Z4J922</accession>
<dbReference type="Proteomes" id="UP000217895">
    <property type="component" value="Chromosome"/>
</dbReference>
<proteinExistence type="predicted"/>
<keyword evidence="1" id="KW-0812">Transmembrane</keyword>
<organism evidence="2 3">
    <name type="scientific">Leptolyngbya boryana NIES-2135</name>
    <dbReference type="NCBI Taxonomy" id="1973484"/>
    <lineage>
        <taxon>Bacteria</taxon>
        <taxon>Bacillati</taxon>
        <taxon>Cyanobacteriota</taxon>
        <taxon>Cyanophyceae</taxon>
        <taxon>Leptolyngbyales</taxon>
        <taxon>Leptolyngbyaceae</taxon>
        <taxon>Leptolyngbya group</taxon>
        <taxon>Leptolyngbya</taxon>
    </lineage>
</organism>
<dbReference type="EMBL" id="AP018203">
    <property type="protein sequence ID" value="BAY53265.1"/>
    <property type="molecule type" value="Genomic_DNA"/>
</dbReference>
<evidence type="ECO:0000256" key="1">
    <source>
        <dbReference type="SAM" id="Phobius"/>
    </source>
</evidence>
<feature type="transmembrane region" description="Helical" evidence="1">
    <location>
        <begin position="56"/>
        <end position="76"/>
    </location>
</feature>
<keyword evidence="1" id="KW-1133">Transmembrane helix</keyword>
<sequence length="85" mass="9630">MTISTDYDPASPVSLPTVEERALSSVLKLAPARRSLPSWVKAEMNWVRRLWWHTKAYGTILGVALLAGGSIVVLLFHRKLRQLFR</sequence>
<keyword evidence="1" id="KW-0472">Membrane</keyword>
<dbReference type="AlphaFoldDB" id="A0A1Z4J922"/>
<evidence type="ECO:0000313" key="3">
    <source>
        <dbReference type="Proteomes" id="UP000217895"/>
    </source>
</evidence>
<protein>
    <submittedName>
        <fullName evidence="2">Uncharacterized protein</fullName>
    </submittedName>
</protein>
<keyword evidence="3" id="KW-1185">Reference proteome</keyword>
<name>A0A1Z4J922_LEPBY</name>
<gene>
    <name evidence="2" type="ORF">NIES2135_00670</name>
</gene>